<dbReference type="Proteomes" id="UP000641588">
    <property type="component" value="Unassembled WGS sequence"/>
</dbReference>
<accession>A0A972K112</accession>
<reference evidence="2" key="1">
    <citation type="submission" date="2019-10" db="EMBL/GenBank/DDBJ databases">
        <title>Description of Paenibacillus glebae sp. nov.</title>
        <authorList>
            <person name="Carlier A."/>
            <person name="Qi S."/>
        </authorList>
    </citation>
    <scope>NUCLEOTIDE SEQUENCE</scope>
    <source>
        <strain evidence="2">LMG 31456</strain>
    </source>
</reference>
<proteinExistence type="predicted"/>
<sequence length="99" mass="11508">MLYLLLGEILRFILLLIFVGLSVSLLGYSYSFLGFNLNNIHYGWLAWIAIICLFFVLYRNKLQYSGWYIGKRRERLSKTTTLILVASSILLMIITPLLN</sequence>
<name>A0A972K112_9BACL</name>
<feature type="transmembrane region" description="Helical" evidence="1">
    <location>
        <begin position="12"/>
        <end position="33"/>
    </location>
</feature>
<dbReference type="RefSeq" id="WP_171654440.1">
    <property type="nucleotide sequence ID" value="NZ_WHOD01000089.1"/>
</dbReference>
<evidence type="ECO:0000313" key="2">
    <source>
        <dbReference type="EMBL" id="NOU96204.1"/>
    </source>
</evidence>
<evidence type="ECO:0000256" key="1">
    <source>
        <dbReference type="SAM" id="Phobius"/>
    </source>
</evidence>
<protein>
    <submittedName>
        <fullName evidence="2">Uncharacterized protein</fullName>
    </submittedName>
</protein>
<keyword evidence="1" id="KW-1133">Transmembrane helix</keyword>
<comment type="caution">
    <text evidence="2">The sequence shown here is derived from an EMBL/GenBank/DDBJ whole genome shotgun (WGS) entry which is preliminary data.</text>
</comment>
<organism evidence="2 3">
    <name type="scientific">Paenibacillus foliorum</name>
    <dbReference type="NCBI Taxonomy" id="2654974"/>
    <lineage>
        <taxon>Bacteria</taxon>
        <taxon>Bacillati</taxon>
        <taxon>Bacillota</taxon>
        <taxon>Bacilli</taxon>
        <taxon>Bacillales</taxon>
        <taxon>Paenibacillaceae</taxon>
        <taxon>Paenibacillus</taxon>
    </lineage>
</organism>
<gene>
    <name evidence="2" type="ORF">GC093_23690</name>
</gene>
<dbReference type="AlphaFoldDB" id="A0A972K112"/>
<keyword evidence="1" id="KW-0472">Membrane</keyword>
<feature type="transmembrane region" description="Helical" evidence="1">
    <location>
        <begin position="79"/>
        <end position="98"/>
    </location>
</feature>
<keyword evidence="1" id="KW-0812">Transmembrane</keyword>
<feature type="transmembrane region" description="Helical" evidence="1">
    <location>
        <begin position="39"/>
        <end position="58"/>
    </location>
</feature>
<evidence type="ECO:0000313" key="3">
    <source>
        <dbReference type="Proteomes" id="UP000641588"/>
    </source>
</evidence>
<dbReference type="EMBL" id="WHOD01000089">
    <property type="protein sequence ID" value="NOU96204.1"/>
    <property type="molecule type" value="Genomic_DNA"/>
</dbReference>
<keyword evidence="3" id="KW-1185">Reference proteome</keyword>